<organism evidence="2 3">
    <name type="scientific">Ensifer adhaerens</name>
    <name type="common">Sinorhizobium morelense</name>
    <dbReference type="NCBI Taxonomy" id="106592"/>
    <lineage>
        <taxon>Bacteria</taxon>
        <taxon>Pseudomonadati</taxon>
        <taxon>Pseudomonadota</taxon>
        <taxon>Alphaproteobacteria</taxon>
        <taxon>Hyphomicrobiales</taxon>
        <taxon>Rhizobiaceae</taxon>
        <taxon>Sinorhizobium/Ensifer group</taxon>
        <taxon>Ensifer</taxon>
    </lineage>
</organism>
<dbReference type="AlphaFoldDB" id="A0A9Q8YFY9"/>
<keyword evidence="2" id="KW-0614">Plasmid</keyword>
<reference evidence="2" key="1">
    <citation type="submission" date="2022-06" db="EMBL/GenBank/DDBJ databases">
        <title>Physiological and biochemical characterization and genomic elucidation of a strain of the genus Ensifer adhaerens M8 that combines arsenic oxidation and chromium reduction.</title>
        <authorList>
            <person name="Li X."/>
            <person name="Yu c."/>
        </authorList>
    </citation>
    <scope>NUCLEOTIDE SEQUENCE</scope>
    <source>
        <strain evidence="2">M8</strain>
        <plasmid evidence="2">pB</plasmid>
    </source>
</reference>
<keyword evidence="1" id="KW-0812">Transmembrane</keyword>
<feature type="transmembrane region" description="Helical" evidence="1">
    <location>
        <begin position="67"/>
        <end position="87"/>
    </location>
</feature>
<protein>
    <recommendedName>
        <fullName evidence="4">ElaB/YqjD/DUF883 family membrane-anchored ribosome-binding protein</fullName>
    </recommendedName>
</protein>
<evidence type="ECO:0000313" key="3">
    <source>
        <dbReference type="Proteomes" id="UP001055460"/>
    </source>
</evidence>
<keyword evidence="1" id="KW-0472">Membrane</keyword>
<geneLocation type="plasmid" evidence="2 3">
    <name>pB</name>
</geneLocation>
<dbReference type="RefSeq" id="WP_089045275.1">
    <property type="nucleotide sequence ID" value="NZ_CP098809.1"/>
</dbReference>
<dbReference type="Proteomes" id="UP001055460">
    <property type="component" value="Plasmid pB"/>
</dbReference>
<keyword evidence="1" id="KW-1133">Transmembrane helix</keyword>
<accession>A0A9Q8YFY9</accession>
<evidence type="ECO:0000256" key="1">
    <source>
        <dbReference type="SAM" id="Phobius"/>
    </source>
</evidence>
<name>A0A9Q8YFY9_ENSAD</name>
<gene>
    <name evidence="2" type="ORF">NE863_34190</name>
</gene>
<proteinExistence type="predicted"/>
<sequence>MIGVNQQSIEDQIAELRSQIAEVKQAVSERVNSAAEGASGIARNAAQTVRQQGQGAIEAARENPGTATTIVSTAALIGFCIGLYLGLSSTSAVRARW</sequence>
<evidence type="ECO:0000313" key="2">
    <source>
        <dbReference type="EMBL" id="USJ27486.1"/>
    </source>
</evidence>
<dbReference type="EMBL" id="CP098809">
    <property type="protein sequence ID" value="USJ27486.1"/>
    <property type="molecule type" value="Genomic_DNA"/>
</dbReference>
<evidence type="ECO:0008006" key="4">
    <source>
        <dbReference type="Google" id="ProtNLM"/>
    </source>
</evidence>